<keyword evidence="1" id="KW-1133">Transmembrane helix</keyword>
<organism evidence="2 3">
    <name type="scientific">Lacunisphaera limnophila</name>
    <dbReference type="NCBI Taxonomy" id="1838286"/>
    <lineage>
        <taxon>Bacteria</taxon>
        <taxon>Pseudomonadati</taxon>
        <taxon>Verrucomicrobiota</taxon>
        <taxon>Opitutia</taxon>
        <taxon>Opitutales</taxon>
        <taxon>Opitutaceae</taxon>
        <taxon>Lacunisphaera</taxon>
    </lineage>
</organism>
<keyword evidence="3" id="KW-1185">Reference proteome</keyword>
<sequence>MNPFALLAPLFLALEVWQLVLSERYLGVKQIRVNADPRALPMAGWMAAGWAGGLLAYYVWMFTLLLHPVGRAQGVVLLVVTALGYAVRTTCSLKWVLVVLTFEGSVRIGMLISLFGSTWRRLMM</sequence>
<evidence type="ECO:0000313" key="3">
    <source>
        <dbReference type="Proteomes" id="UP000095228"/>
    </source>
</evidence>
<feature type="transmembrane region" description="Helical" evidence="1">
    <location>
        <begin position="38"/>
        <end position="60"/>
    </location>
</feature>
<proteinExistence type="predicted"/>
<evidence type="ECO:0000313" key="2">
    <source>
        <dbReference type="EMBL" id="AOS43862.1"/>
    </source>
</evidence>
<dbReference type="STRING" id="1838286.Verru16b_00920"/>
<feature type="transmembrane region" description="Helical" evidence="1">
    <location>
        <begin position="72"/>
        <end position="89"/>
    </location>
</feature>
<keyword evidence="1" id="KW-0812">Transmembrane</keyword>
<name>A0A1D8ASL8_9BACT</name>
<dbReference type="KEGG" id="obg:Verru16b_00920"/>
<evidence type="ECO:0000256" key="1">
    <source>
        <dbReference type="SAM" id="Phobius"/>
    </source>
</evidence>
<reference evidence="2 3" key="1">
    <citation type="submission" date="2016-06" db="EMBL/GenBank/DDBJ databases">
        <title>Three novel species with peptidoglycan cell walls form the new genus Lacunisphaera gen. nov. in the family Opitutaceae of the verrucomicrobial subdivision 4.</title>
        <authorList>
            <person name="Rast P."/>
            <person name="Gloeckner I."/>
            <person name="Jogler M."/>
            <person name="Boedeker C."/>
            <person name="Jeske O."/>
            <person name="Wiegand S."/>
            <person name="Reinhardt R."/>
            <person name="Schumann P."/>
            <person name="Rohde M."/>
            <person name="Spring S."/>
            <person name="Gloeckner F.O."/>
            <person name="Jogler C."/>
        </authorList>
    </citation>
    <scope>NUCLEOTIDE SEQUENCE [LARGE SCALE GENOMIC DNA]</scope>
    <source>
        <strain evidence="2 3">IG16b</strain>
    </source>
</reference>
<dbReference type="RefSeq" id="WP_069961181.1">
    <property type="nucleotide sequence ID" value="NZ_CP016094.1"/>
</dbReference>
<gene>
    <name evidence="2" type="ORF">Verru16b_00920</name>
</gene>
<keyword evidence="1" id="KW-0472">Membrane</keyword>
<dbReference type="OrthoDB" id="196467at2"/>
<protein>
    <submittedName>
        <fullName evidence="2">Uncharacterized protein</fullName>
    </submittedName>
</protein>
<feature type="transmembrane region" description="Helical" evidence="1">
    <location>
        <begin position="95"/>
        <end position="115"/>
    </location>
</feature>
<dbReference type="AlphaFoldDB" id="A0A1D8ASL8"/>
<accession>A0A1D8ASL8</accession>
<dbReference type="EMBL" id="CP016094">
    <property type="protein sequence ID" value="AOS43862.1"/>
    <property type="molecule type" value="Genomic_DNA"/>
</dbReference>
<dbReference type="Proteomes" id="UP000095228">
    <property type="component" value="Chromosome"/>
</dbReference>